<dbReference type="InterPro" id="IPR012318">
    <property type="entry name" value="HTH_CRP"/>
</dbReference>
<keyword evidence="3" id="KW-0804">Transcription</keyword>
<evidence type="ECO:0000313" key="7">
    <source>
        <dbReference type="Proteomes" id="UP000231092"/>
    </source>
</evidence>
<gene>
    <name evidence="6" type="ORF">H171_3277</name>
</gene>
<evidence type="ECO:0000256" key="3">
    <source>
        <dbReference type="ARBA" id="ARBA00023163"/>
    </source>
</evidence>
<evidence type="ECO:0000256" key="2">
    <source>
        <dbReference type="ARBA" id="ARBA00023125"/>
    </source>
</evidence>
<dbReference type="PROSITE" id="PS50042">
    <property type="entry name" value="CNMP_BINDING_3"/>
    <property type="match status" value="1"/>
</dbReference>
<dbReference type="SUPFAM" id="SSF51206">
    <property type="entry name" value="cAMP-binding domain-like"/>
    <property type="match status" value="1"/>
</dbReference>
<dbReference type="InterPro" id="IPR036390">
    <property type="entry name" value="WH_DNA-bd_sf"/>
</dbReference>
<evidence type="ECO:0000313" key="6">
    <source>
        <dbReference type="EMBL" id="PJJ29722.1"/>
    </source>
</evidence>
<feature type="domain" description="Cyclic nucleotide-binding" evidence="4">
    <location>
        <begin position="18"/>
        <end position="122"/>
    </location>
</feature>
<dbReference type="Gene3D" id="1.10.10.10">
    <property type="entry name" value="Winged helix-like DNA-binding domain superfamily/Winged helix DNA-binding domain"/>
    <property type="match status" value="1"/>
</dbReference>
<protein>
    <submittedName>
        <fullName evidence="6">CRP/FNR family cyclic AMP-dependent transcriptional regulator</fullName>
    </submittedName>
</protein>
<dbReference type="InterPro" id="IPR014710">
    <property type="entry name" value="RmlC-like_jellyroll"/>
</dbReference>
<evidence type="ECO:0000259" key="5">
    <source>
        <dbReference type="PROSITE" id="PS51063"/>
    </source>
</evidence>
<feature type="domain" description="HTH crp-type" evidence="5">
    <location>
        <begin position="153"/>
        <end position="222"/>
    </location>
</feature>
<dbReference type="Proteomes" id="UP000231092">
    <property type="component" value="Unassembled WGS sequence"/>
</dbReference>
<dbReference type="SMART" id="SM00419">
    <property type="entry name" value="HTH_CRP"/>
    <property type="match status" value="1"/>
</dbReference>
<dbReference type="AlphaFoldDB" id="A0A2M8Z8D7"/>
<comment type="caution">
    <text evidence="6">The sequence shown here is derived from an EMBL/GenBank/DDBJ whole genome shotgun (WGS) entry which is preliminary data.</text>
</comment>
<dbReference type="InterPro" id="IPR018490">
    <property type="entry name" value="cNMP-bd_dom_sf"/>
</dbReference>
<dbReference type="RefSeq" id="WP_025231309.1">
    <property type="nucleotide sequence ID" value="NZ_PGET01000001.1"/>
</dbReference>
<dbReference type="PROSITE" id="PS51063">
    <property type="entry name" value="HTH_CRP_2"/>
    <property type="match status" value="1"/>
</dbReference>
<sequence>MNDAMSLINELHSEPREYLNNYLANAPKWLLEAFKIVNLKKGTTFIHENETVDTIYILVEGVVKATDYRVQEIAYDYTRFYPVEVFGAMEFLMGFELYRTTLVTETDCRFLCVSKDQFSRWMLSDIHAVLEQVKAMGVYLLEQVRKERLFLFLQGSDRLFLLFMEIYRKSSHRGTCRIQLARKDLSNSTGLCIKTVNRCVSQMEEKGYISREGRTIIIDEEQYRRIKAVVAEKIDENEI</sequence>
<dbReference type="InterPro" id="IPR036388">
    <property type="entry name" value="WH-like_DNA-bd_sf"/>
</dbReference>
<keyword evidence="1" id="KW-0805">Transcription regulation</keyword>
<dbReference type="Gene3D" id="2.60.120.10">
    <property type="entry name" value="Jelly Rolls"/>
    <property type="match status" value="1"/>
</dbReference>
<organism evidence="6 7">
    <name type="scientific">[Clostridium] celerecrescens 18A</name>
    <dbReference type="NCBI Taxonomy" id="1286362"/>
    <lineage>
        <taxon>Bacteria</taxon>
        <taxon>Bacillati</taxon>
        <taxon>Bacillota</taxon>
        <taxon>Clostridia</taxon>
        <taxon>Lachnospirales</taxon>
        <taxon>Lachnospiraceae</taxon>
        <taxon>Lacrimispora</taxon>
    </lineage>
</organism>
<dbReference type="OrthoDB" id="3194797at2"/>
<evidence type="ECO:0000256" key="1">
    <source>
        <dbReference type="ARBA" id="ARBA00023015"/>
    </source>
</evidence>
<keyword evidence="2" id="KW-0238">DNA-binding</keyword>
<accession>A0A2M8Z8D7</accession>
<proteinExistence type="predicted"/>
<evidence type="ECO:0000259" key="4">
    <source>
        <dbReference type="PROSITE" id="PS50042"/>
    </source>
</evidence>
<dbReference type="Pfam" id="PF00027">
    <property type="entry name" value="cNMP_binding"/>
    <property type="match status" value="1"/>
</dbReference>
<dbReference type="InterPro" id="IPR000595">
    <property type="entry name" value="cNMP-bd_dom"/>
</dbReference>
<reference evidence="6 7" key="1">
    <citation type="submission" date="2017-11" db="EMBL/GenBank/DDBJ databases">
        <title>Understudied soil microbes with underappreciated capabilities: Untangling the Clostridium saccharolyticum group.</title>
        <authorList>
            <person name="Leschine S."/>
        </authorList>
    </citation>
    <scope>NUCLEOTIDE SEQUENCE [LARGE SCALE GENOMIC DNA]</scope>
    <source>
        <strain evidence="6 7">18A</strain>
    </source>
</reference>
<dbReference type="SUPFAM" id="SSF46785">
    <property type="entry name" value="Winged helix' DNA-binding domain"/>
    <property type="match status" value="1"/>
</dbReference>
<dbReference type="GO" id="GO:0003677">
    <property type="term" value="F:DNA binding"/>
    <property type="evidence" value="ECO:0007669"/>
    <property type="project" value="UniProtKB-KW"/>
</dbReference>
<dbReference type="CDD" id="cd00038">
    <property type="entry name" value="CAP_ED"/>
    <property type="match status" value="1"/>
</dbReference>
<name>A0A2M8Z8D7_9FIRM</name>
<dbReference type="Pfam" id="PF13545">
    <property type="entry name" value="HTH_Crp_2"/>
    <property type="match status" value="1"/>
</dbReference>
<dbReference type="GO" id="GO:0006355">
    <property type="term" value="P:regulation of DNA-templated transcription"/>
    <property type="evidence" value="ECO:0007669"/>
    <property type="project" value="InterPro"/>
</dbReference>
<dbReference type="EMBL" id="PGET01000001">
    <property type="protein sequence ID" value="PJJ29722.1"/>
    <property type="molecule type" value="Genomic_DNA"/>
</dbReference>